<dbReference type="Gene3D" id="1.10.4030.10">
    <property type="entry name" value="Porin chaperone SurA, peptide-binding domain"/>
    <property type="match status" value="1"/>
</dbReference>
<evidence type="ECO:0000256" key="3">
    <source>
        <dbReference type="SAM" id="MobiDB-lite"/>
    </source>
</evidence>
<keyword evidence="7" id="KW-1185">Reference proteome</keyword>
<gene>
    <name evidence="6" type="ORF">ACFPVY_09130</name>
</gene>
<feature type="signal peptide" evidence="4">
    <location>
        <begin position="1"/>
        <end position="30"/>
    </location>
</feature>
<dbReference type="InterPro" id="IPR046357">
    <property type="entry name" value="PPIase_dom_sf"/>
</dbReference>
<dbReference type="Proteomes" id="UP001596287">
    <property type="component" value="Unassembled WGS sequence"/>
</dbReference>
<dbReference type="PROSITE" id="PS50198">
    <property type="entry name" value="PPIC_PPIASE_2"/>
    <property type="match status" value="2"/>
</dbReference>
<dbReference type="Pfam" id="PF00639">
    <property type="entry name" value="Rotamase"/>
    <property type="match status" value="2"/>
</dbReference>
<dbReference type="EC" id="5.2.1.8" evidence="6"/>
<dbReference type="PANTHER" id="PTHR47637">
    <property type="entry name" value="CHAPERONE SURA"/>
    <property type="match status" value="1"/>
</dbReference>
<sequence>MPLKIKNMKSIIKKAFLIFGFAAVLNTVNAQEIIQEDTVKTVKPKITGKRQKIDGVIAVVGDYVVLDSDIDIALIEISSQGNSVEGITRCQLLGKLLEDKLYAHQAIQDSIVVKDSEVNNMMAERIDALVERAGSMDKLLKYYNKPNEEEFKTYFFDILKMGKLTSEMRNKIIEDVEVNPEEVRTFFKKFNKEELPQFGAEVEVSQIVIKPEVTAEELQKVKDKLNEFKKDVLAGNGSFFSKAVLYSKDEGTKSNGGFMRVSRKSPLVKEFKERAFSLDEGEISEPFETEYGWHIILVEKIRGQDVDLRHILLIPKISDIALQEAKDEAIGVRNKIINGDISFADAARNSSDEKETRANGGALTNPQTLDPRFELTKMDPTLYNEVSEMQQGQVSQPIMDEDRLGRKSYKLLTVTKRYEAHTADYALDYIKIKELALREKQIEKIGKWTDEKIKETYIKINGEYRNCVFVNNWLQK</sequence>
<reference evidence="7" key="1">
    <citation type="journal article" date="2019" name="Int. J. Syst. Evol. Microbiol.">
        <title>The Global Catalogue of Microorganisms (GCM) 10K type strain sequencing project: providing services to taxonomists for standard genome sequencing and annotation.</title>
        <authorList>
            <consortium name="The Broad Institute Genomics Platform"/>
            <consortium name="The Broad Institute Genome Sequencing Center for Infectious Disease"/>
            <person name="Wu L."/>
            <person name="Ma J."/>
        </authorList>
    </citation>
    <scope>NUCLEOTIDE SEQUENCE [LARGE SCALE GENOMIC DNA]</scope>
    <source>
        <strain evidence="7">CCUG 49679</strain>
    </source>
</reference>
<dbReference type="InterPro" id="IPR000297">
    <property type="entry name" value="PPIase_PpiC"/>
</dbReference>
<dbReference type="Gene3D" id="3.10.50.40">
    <property type="match status" value="2"/>
</dbReference>
<accession>A0ABW1PNL3</accession>
<keyword evidence="1 4" id="KW-0732">Signal</keyword>
<evidence type="ECO:0000313" key="6">
    <source>
        <dbReference type="EMBL" id="MFC6096809.1"/>
    </source>
</evidence>
<keyword evidence="2" id="KW-0697">Rotamase</keyword>
<dbReference type="InterPro" id="IPR027304">
    <property type="entry name" value="Trigger_fact/SurA_dom_sf"/>
</dbReference>
<dbReference type="GO" id="GO:0003755">
    <property type="term" value="F:peptidyl-prolyl cis-trans isomerase activity"/>
    <property type="evidence" value="ECO:0007669"/>
    <property type="project" value="UniProtKB-EC"/>
</dbReference>
<feature type="region of interest" description="Disordered" evidence="3">
    <location>
        <begin position="348"/>
        <end position="368"/>
    </location>
</feature>
<name>A0ABW1PNL3_9FLAO</name>
<protein>
    <submittedName>
        <fullName evidence="6">Peptidylprolyl isomerase</fullName>
        <ecNumber evidence="6">5.2.1.8</ecNumber>
    </submittedName>
</protein>
<dbReference type="RefSeq" id="WP_379792007.1">
    <property type="nucleotide sequence ID" value="NZ_JBHSQB010000007.1"/>
</dbReference>
<feature type="domain" description="PpiC" evidence="5">
    <location>
        <begin position="199"/>
        <end position="300"/>
    </location>
</feature>
<dbReference type="SUPFAM" id="SSF54534">
    <property type="entry name" value="FKBP-like"/>
    <property type="match status" value="2"/>
</dbReference>
<dbReference type="PANTHER" id="PTHR47637:SF1">
    <property type="entry name" value="CHAPERONE SURA"/>
    <property type="match status" value="1"/>
</dbReference>
<proteinExistence type="predicted"/>
<feature type="domain" description="PpiC" evidence="5">
    <location>
        <begin position="303"/>
        <end position="398"/>
    </location>
</feature>
<organism evidence="6 7">
    <name type="scientific">Flavobacterium qiangtangense</name>
    <dbReference type="NCBI Taxonomy" id="1442595"/>
    <lineage>
        <taxon>Bacteria</taxon>
        <taxon>Pseudomonadati</taxon>
        <taxon>Bacteroidota</taxon>
        <taxon>Flavobacteriia</taxon>
        <taxon>Flavobacteriales</taxon>
        <taxon>Flavobacteriaceae</taxon>
        <taxon>Flavobacterium</taxon>
    </lineage>
</organism>
<keyword evidence="2 6" id="KW-0413">Isomerase</keyword>
<evidence type="ECO:0000256" key="4">
    <source>
        <dbReference type="SAM" id="SignalP"/>
    </source>
</evidence>
<dbReference type="SUPFAM" id="SSF109998">
    <property type="entry name" value="Triger factor/SurA peptide-binding domain-like"/>
    <property type="match status" value="1"/>
</dbReference>
<evidence type="ECO:0000256" key="2">
    <source>
        <dbReference type="PROSITE-ProRule" id="PRU00278"/>
    </source>
</evidence>
<evidence type="ECO:0000259" key="5">
    <source>
        <dbReference type="PROSITE" id="PS50198"/>
    </source>
</evidence>
<evidence type="ECO:0000313" key="7">
    <source>
        <dbReference type="Proteomes" id="UP001596287"/>
    </source>
</evidence>
<dbReference type="InterPro" id="IPR050280">
    <property type="entry name" value="OMP_Chaperone_SurA"/>
</dbReference>
<evidence type="ECO:0000256" key="1">
    <source>
        <dbReference type="ARBA" id="ARBA00022729"/>
    </source>
</evidence>
<feature type="chain" id="PRO_5045181687" evidence="4">
    <location>
        <begin position="31"/>
        <end position="476"/>
    </location>
</feature>
<dbReference type="EMBL" id="JBHSQB010000007">
    <property type="protein sequence ID" value="MFC6096809.1"/>
    <property type="molecule type" value="Genomic_DNA"/>
</dbReference>
<comment type="caution">
    <text evidence="6">The sequence shown here is derived from an EMBL/GenBank/DDBJ whole genome shotgun (WGS) entry which is preliminary data.</text>
</comment>